<dbReference type="EMBL" id="NVVJ01000013">
    <property type="protein sequence ID" value="PCJ26054.1"/>
    <property type="molecule type" value="Genomic_DNA"/>
</dbReference>
<reference evidence="9" key="1">
    <citation type="submission" date="2017-08" db="EMBL/GenBank/DDBJ databases">
        <title>A dynamic microbial community with high functional redundancy inhabits the cold, oxic subseafloor aquifer.</title>
        <authorList>
            <person name="Tully B.J."/>
            <person name="Wheat C.G."/>
            <person name="Glazer B.T."/>
            <person name="Huber J.A."/>
        </authorList>
    </citation>
    <scope>NUCLEOTIDE SEQUENCE [LARGE SCALE GENOMIC DNA]</scope>
</reference>
<keyword evidence="4 7" id="KW-0472">Membrane</keyword>
<evidence type="ECO:0000256" key="6">
    <source>
        <dbReference type="ARBA" id="ARBA00023316"/>
    </source>
</evidence>
<keyword evidence="3 7" id="KW-1133">Transmembrane helix</keyword>
<dbReference type="Pfam" id="PF02618">
    <property type="entry name" value="YceG"/>
    <property type="match status" value="1"/>
</dbReference>
<accession>A0A2A5B3A5</accession>
<dbReference type="PANTHER" id="PTHR30518:SF2">
    <property type="entry name" value="ENDOLYTIC MUREIN TRANSGLYCOSYLASE"/>
    <property type="match status" value="1"/>
</dbReference>
<keyword evidence="2 7" id="KW-0812">Transmembrane</keyword>
<comment type="subcellular location">
    <subcellularLocation>
        <location evidence="7">Cell inner membrane</location>
        <topology evidence="7">Single-pass membrane protein</topology>
    </subcellularLocation>
</comment>
<evidence type="ECO:0000256" key="5">
    <source>
        <dbReference type="ARBA" id="ARBA00023239"/>
    </source>
</evidence>
<dbReference type="GO" id="GO:0008932">
    <property type="term" value="F:lytic endotransglycosylase activity"/>
    <property type="evidence" value="ECO:0007669"/>
    <property type="project" value="UniProtKB-UniRule"/>
</dbReference>
<keyword evidence="5 7" id="KW-0456">Lyase</keyword>
<dbReference type="InterPro" id="IPR003770">
    <property type="entry name" value="MLTG-like"/>
</dbReference>
<evidence type="ECO:0000313" key="9">
    <source>
        <dbReference type="Proteomes" id="UP000218327"/>
    </source>
</evidence>
<dbReference type="GO" id="GO:0009252">
    <property type="term" value="P:peptidoglycan biosynthetic process"/>
    <property type="evidence" value="ECO:0007669"/>
    <property type="project" value="UniProtKB-UniRule"/>
</dbReference>
<name>A0A2A5B3A5_9GAMM</name>
<keyword evidence="7" id="KW-0997">Cell inner membrane</keyword>
<dbReference type="GO" id="GO:0071555">
    <property type="term" value="P:cell wall organization"/>
    <property type="evidence" value="ECO:0007669"/>
    <property type="project" value="UniProtKB-KW"/>
</dbReference>
<dbReference type="Gene3D" id="3.30.160.60">
    <property type="entry name" value="Classic Zinc Finger"/>
    <property type="match status" value="1"/>
</dbReference>
<dbReference type="GO" id="GO:0005886">
    <property type="term" value="C:plasma membrane"/>
    <property type="evidence" value="ECO:0007669"/>
    <property type="project" value="UniProtKB-SubCell"/>
</dbReference>
<dbReference type="CDD" id="cd08010">
    <property type="entry name" value="MltG_like"/>
    <property type="match status" value="1"/>
</dbReference>
<feature type="site" description="Important for catalytic activity" evidence="7">
    <location>
        <position position="235"/>
    </location>
</feature>
<evidence type="ECO:0000256" key="2">
    <source>
        <dbReference type="ARBA" id="ARBA00022692"/>
    </source>
</evidence>
<keyword evidence="1 7" id="KW-1003">Cell membrane</keyword>
<evidence type="ECO:0000256" key="7">
    <source>
        <dbReference type="HAMAP-Rule" id="MF_02065"/>
    </source>
</evidence>
<evidence type="ECO:0000256" key="4">
    <source>
        <dbReference type="ARBA" id="ARBA00023136"/>
    </source>
</evidence>
<gene>
    <name evidence="7" type="primary">mltG</name>
    <name evidence="8" type="ORF">COA96_06020</name>
</gene>
<dbReference type="HAMAP" id="MF_02065">
    <property type="entry name" value="MltG"/>
    <property type="match status" value="1"/>
</dbReference>
<comment type="similarity">
    <text evidence="7">Belongs to the transglycosylase MltG family.</text>
</comment>
<protein>
    <recommendedName>
        <fullName evidence="7">Endolytic murein transglycosylase</fullName>
        <ecNumber evidence="7">4.2.2.29</ecNumber>
    </recommendedName>
    <alternativeName>
        <fullName evidence="7">Peptidoglycan lytic transglycosylase</fullName>
    </alternativeName>
    <alternativeName>
        <fullName evidence="7">Peptidoglycan polymerization terminase</fullName>
    </alternativeName>
</protein>
<evidence type="ECO:0000256" key="3">
    <source>
        <dbReference type="ARBA" id="ARBA00022989"/>
    </source>
</evidence>
<sequence>MKPLALPAKPFLRQLVIATSVLSAFTIVFIIFAVSFLYSPISALDKPSDLTAASNQPLLIEVLPGSSFSRIATELNSAGVIQYPLLFKLLAKWQGVENLIKTGEYELQAGLSPAQLLDEMVQGKTVQYRVTLVEGWTFKQALDAIWASENIESSLIELDLQDIAARMELDADHPEGMLFPDTYFYTKGTTDLELIKRANRKLDAVLAEAWDSRVGALPYENKYEALIMASVIEKESANNSERGHIAGVFVQRLDLGMRLQSDPTIIYGMGDAYDGDIRRQDIDTATAYNTYRIDGLPPTPIALAGLESIEAALNPLPSGYLYFVSKGDGSHYFSATLEEHNAAVREYQK</sequence>
<evidence type="ECO:0000313" key="8">
    <source>
        <dbReference type="EMBL" id="PCJ26054.1"/>
    </source>
</evidence>
<comment type="caution">
    <text evidence="8">The sequence shown here is derived from an EMBL/GenBank/DDBJ whole genome shotgun (WGS) entry which is preliminary data.</text>
</comment>
<comment type="catalytic activity">
    <reaction evidence="7">
        <text>a peptidoglycan chain = a peptidoglycan chain with N-acetyl-1,6-anhydromuramyl-[peptide] at the reducing end + a peptidoglycan chain with N-acetylglucosamine at the non-reducing end.</text>
        <dbReference type="EC" id="4.2.2.29"/>
    </reaction>
</comment>
<dbReference type="AlphaFoldDB" id="A0A2A5B3A5"/>
<dbReference type="NCBIfam" id="TIGR00247">
    <property type="entry name" value="endolytic transglycosylase MltG"/>
    <property type="match status" value="1"/>
</dbReference>
<proteinExistence type="inferred from homology"/>
<dbReference type="PANTHER" id="PTHR30518">
    <property type="entry name" value="ENDOLYTIC MUREIN TRANSGLYCOSYLASE"/>
    <property type="match status" value="1"/>
</dbReference>
<dbReference type="FunFam" id="3.30.160.60:FF:000242">
    <property type="entry name" value="Endolytic murein transglycosylase"/>
    <property type="match status" value="1"/>
</dbReference>
<dbReference type="Proteomes" id="UP000218327">
    <property type="component" value="Unassembled WGS sequence"/>
</dbReference>
<evidence type="ECO:0000256" key="1">
    <source>
        <dbReference type="ARBA" id="ARBA00022475"/>
    </source>
</evidence>
<organism evidence="8 9">
    <name type="scientific">SAR86 cluster bacterium</name>
    <dbReference type="NCBI Taxonomy" id="2030880"/>
    <lineage>
        <taxon>Bacteria</taxon>
        <taxon>Pseudomonadati</taxon>
        <taxon>Pseudomonadota</taxon>
        <taxon>Gammaproteobacteria</taxon>
        <taxon>SAR86 cluster</taxon>
    </lineage>
</organism>
<keyword evidence="6 7" id="KW-0961">Cell wall biogenesis/degradation</keyword>
<feature type="transmembrane region" description="Helical" evidence="7">
    <location>
        <begin position="12"/>
        <end position="38"/>
    </location>
</feature>
<dbReference type="Gene3D" id="3.30.1490.480">
    <property type="entry name" value="Endolytic murein transglycosylase"/>
    <property type="match status" value="1"/>
</dbReference>
<comment type="function">
    <text evidence="7">Functions as a peptidoglycan terminase that cleaves nascent peptidoglycan strands endolytically to terminate their elongation.</text>
</comment>
<dbReference type="EC" id="4.2.2.29" evidence="7"/>